<organism evidence="2 3">
    <name type="scientific">Aeromonas veronii AMC34</name>
    <dbReference type="NCBI Taxonomy" id="1073383"/>
    <lineage>
        <taxon>Bacteria</taxon>
        <taxon>Pseudomonadati</taxon>
        <taxon>Pseudomonadota</taxon>
        <taxon>Gammaproteobacteria</taxon>
        <taxon>Aeromonadales</taxon>
        <taxon>Aeromonadaceae</taxon>
        <taxon>Aeromonas</taxon>
    </lineage>
</organism>
<dbReference type="PATRIC" id="fig|1073383.3.peg.4110"/>
<dbReference type="InterPro" id="IPR039567">
    <property type="entry name" value="Gly-zipper"/>
</dbReference>
<evidence type="ECO:0000313" key="2">
    <source>
        <dbReference type="EMBL" id="EKB17885.1"/>
    </source>
</evidence>
<feature type="domain" description="Glycine zipper" evidence="1">
    <location>
        <begin position="217"/>
        <end position="258"/>
    </location>
</feature>
<dbReference type="HOGENOM" id="CLU_965187_0_0_6"/>
<proteinExistence type="predicted"/>
<protein>
    <recommendedName>
        <fullName evidence="1">Glycine zipper domain-containing protein</fullName>
    </recommendedName>
</protein>
<dbReference type="AlphaFoldDB" id="K1IFN4"/>
<name>K1IFN4_AERVE</name>
<dbReference type="PANTHER" id="PTHR21525:SF9">
    <property type="entry name" value="CHANNEL_COLICIN DOMAIN-CONTAINING PROTEIN"/>
    <property type="match status" value="1"/>
</dbReference>
<accession>K1IFN4</accession>
<comment type="caution">
    <text evidence="2">The sequence shown here is derived from an EMBL/GenBank/DDBJ whole genome shotgun (WGS) entry which is preliminary data.</text>
</comment>
<dbReference type="RefSeq" id="WP_005348376.1">
    <property type="nucleotide sequence ID" value="NZ_JH823256.1"/>
</dbReference>
<evidence type="ECO:0000259" key="1">
    <source>
        <dbReference type="Pfam" id="PF13488"/>
    </source>
</evidence>
<dbReference type="PANTHER" id="PTHR21525">
    <property type="entry name" value="MOTILE SPERM PROTEIN"/>
    <property type="match status" value="1"/>
</dbReference>
<gene>
    <name evidence="2" type="ORF">HMPREF1168_04112</name>
</gene>
<dbReference type="Pfam" id="PF13488">
    <property type="entry name" value="Gly-zipper_Omp"/>
    <property type="match status" value="1"/>
</dbReference>
<dbReference type="Proteomes" id="UP000006087">
    <property type="component" value="Unassembled WGS sequence"/>
</dbReference>
<sequence length="288" mass="31151">MDVLQRIHASTYTLLTERSRSFIDEADTMNVARAPLDCIQLISHFIDDDRGVFSEFESLFPACSFDAAAIIFQKIIDGNEITNVVKHASYGFNMVNNPLRLMARVAVKQIEDSNEYLRARPIIQRDGLPIVLAAIDEMLNRGVSDEAINNAIYCAHAYTNGYIDEQGLLCNNHDEESLEILLEQFDSLVVYNWSSGGVVGKLDTTEARIGKTVGGVGGALAGAKLGAVIGSVVPGPGTVLGAAVGGAMGNFLGKSFGEGAGVQYKDENKGDEVNLMIKDVRSALKKWF</sequence>
<reference evidence="2 3" key="1">
    <citation type="submission" date="2012-06" db="EMBL/GenBank/DDBJ databases">
        <title>The Genome Sequence of Aeromonas veronii AMC34.</title>
        <authorList>
            <consortium name="The Broad Institute Genome Sequencing Platform"/>
            <person name="Earl A."/>
            <person name="Ward D."/>
            <person name="Feldgarden M."/>
            <person name="Gevers D."/>
            <person name="Graf J."/>
            <person name="Tomasi A."/>
            <person name="Horneman A."/>
            <person name="Walker B."/>
            <person name="Young S.K."/>
            <person name="Zeng Q."/>
            <person name="Gargeya S."/>
            <person name="Fitzgerald M."/>
            <person name="Haas B."/>
            <person name="Abouelleil A."/>
            <person name="Alvarado L."/>
            <person name="Arachchi H.M."/>
            <person name="Berlin A.M."/>
            <person name="Chapman S.B."/>
            <person name="Goldberg J."/>
            <person name="Griggs A."/>
            <person name="Gujja S."/>
            <person name="Hansen M."/>
            <person name="Howarth C."/>
            <person name="Imamovic A."/>
            <person name="Larimer J."/>
            <person name="McCowan C."/>
            <person name="Montmayeur A."/>
            <person name="Murphy C."/>
            <person name="Neiman D."/>
            <person name="Pearson M."/>
            <person name="Priest M."/>
            <person name="Roberts A."/>
            <person name="Saif S."/>
            <person name="Shea T."/>
            <person name="Sisk P."/>
            <person name="Sykes S."/>
            <person name="Wortman J."/>
            <person name="Nusbaum C."/>
            <person name="Birren B."/>
        </authorList>
    </citation>
    <scope>NUCLEOTIDE SEQUENCE [LARGE SCALE GENOMIC DNA]</scope>
    <source>
        <strain evidence="2 3">AMC34</strain>
    </source>
</reference>
<evidence type="ECO:0000313" key="3">
    <source>
        <dbReference type="Proteomes" id="UP000006087"/>
    </source>
</evidence>
<dbReference type="EMBL" id="AGWU01000024">
    <property type="protein sequence ID" value="EKB17885.1"/>
    <property type="molecule type" value="Genomic_DNA"/>
</dbReference>